<evidence type="ECO:0000313" key="5">
    <source>
        <dbReference type="Proteomes" id="UP000179047"/>
    </source>
</evidence>
<keyword evidence="2 3" id="KW-0694">RNA-binding</keyword>
<name>A0A1F8GX93_9BACT</name>
<dbReference type="GO" id="GO:0070929">
    <property type="term" value="P:trans-translation"/>
    <property type="evidence" value="ECO:0007669"/>
    <property type="project" value="UniProtKB-UniRule"/>
</dbReference>
<gene>
    <name evidence="3" type="primary">smpB</name>
    <name evidence="4" type="ORF">A3A33_00230</name>
</gene>
<dbReference type="InterPro" id="IPR000037">
    <property type="entry name" value="SsrA-bd_prot"/>
</dbReference>
<dbReference type="Pfam" id="PF01668">
    <property type="entry name" value="SmpB"/>
    <property type="match status" value="1"/>
</dbReference>
<dbReference type="GO" id="GO:0005829">
    <property type="term" value="C:cytosol"/>
    <property type="evidence" value="ECO:0007669"/>
    <property type="project" value="TreeGrafter"/>
</dbReference>
<dbReference type="NCBIfam" id="NF003843">
    <property type="entry name" value="PRK05422.1"/>
    <property type="match status" value="1"/>
</dbReference>
<comment type="caution">
    <text evidence="4">The sequence shown here is derived from an EMBL/GenBank/DDBJ whole genome shotgun (WGS) entry which is preliminary data.</text>
</comment>
<evidence type="ECO:0000256" key="2">
    <source>
        <dbReference type="ARBA" id="ARBA00022884"/>
    </source>
</evidence>
<dbReference type="GO" id="GO:0003723">
    <property type="term" value="F:RNA binding"/>
    <property type="evidence" value="ECO:0007669"/>
    <property type="project" value="UniProtKB-UniRule"/>
</dbReference>
<comment type="similarity">
    <text evidence="3">Belongs to the SmpB family.</text>
</comment>
<dbReference type="NCBIfam" id="TIGR00086">
    <property type="entry name" value="smpB"/>
    <property type="match status" value="1"/>
</dbReference>
<dbReference type="HAMAP" id="MF_00023">
    <property type="entry name" value="SmpB"/>
    <property type="match status" value="1"/>
</dbReference>
<dbReference type="PANTHER" id="PTHR30308">
    <property type="entry name" value="TMRNA-BINDING COMPONENT OF TRANS-TRANSLATION TAGGING COMPLEX"/>
    <property type="match status" value="1"/>
</dbReference>
<reference evidence="4 5" key="1">
    <citation type="journal article" date="2016" name="Nat. Commun.">
        <title>Thousands of microbial genomes shed light on interconnected biogeochemical processes in an aquifer system.</title>
        <authorList>
            <person name="Anantharaman K."/>
            <person name="Brown C.T."/>
            <person name="Hug L.A."/>
            <person name="Sharon I."/>
            <person name="Castelle C.J."/>
            <person name="Probst A.J."/>
            <person name="Thomas B.C."/>
            <person name="Singh A."/>
            <person name="Wilkins M.J."/>
            <person name="Karaoz U."/>
            <person name="Brodie E.L."/>
            <person name="Williams K.H."/>
            <person name="Hubbard S.S."/>
            <person name="Banfield J.F."/>
        </authorList>
    </citation>
    <scope>NUCLEOTIDE SEQUENCE [LARGE SCALE GENOMIC DNA]</scope>
</reference>
<dbReference type="EMBL" id="MGKP01000010">
    <property type="protein sequence ID" value="OGN29069.1"/>
    <property type="molecule type" value="Genomic_DNA"/>
</dbReference>
<evidence type="ECO:0000256" key="1">
    <source>
        <dbReference type="ARBA" id="ARBA00022490"/>
    </source>
</evidence>
<dbReference type="Proteomes" id="UP000179047">
    <property type="component" value="Unassembled WGS sequence"/>
</dbReference>
<proteinExistence type="inferred from homology"/>
<dbReference type="CDD" id="cd09294">
    <property type="entry name" value="SmpB"/>
    <property type="match status" value="1"/>
</dbReference>
<evidence type="ECO:0000313" key="4">
    <source>
        <dbReference type="EMBL" id="OGN29069.1"/>
    </source>
</evidence>
<dbReference type="PANTHER" id="PTHR30308:SF2">
    <property type="entry name" value="SSRA-BINDING PROTEIN"/>
    <property type="match status" value="1"/>
</dbReference>
<dbReference type="Gene3D" id="2.40.280.10">
    <property type="match status" value="1"/>
</dbReference>
<sequence>MSYAENSRARFDYEILEKMSAGIVLAGYEVKAIKAGKCSIRGAYVKILQNEAWLVGAQVSPYQPNNVPLTYDPQRTRKLLVKKNELKYLLGKSQEKGLTLVPLNLVGEHGLVKLEFAIARGKKNYDKRATTAARETKRKVQRALKG</sequence>
<dbReference type="PROSITE" id="PS01317">
    <property type="entry name" value="SSRP"/>
    <property type="match status" value="1"/>
</dbReference>
<dbReference type="InterPro" id="IPR023620">
    <property type="entry name" value="SmpB"/>
</dbReference>
<dbReference type="SUPFAM" id="SSF74982">
    <property type="entry name" value="Small protein B (SmpB)"/>
    <property type="match status" value="1"/>
</dbReference>
<protein>
    <recommendedName>
        <fullName evidence="3">SsrA-binding protein</fullName>
    </recommendedName>
    <alternativeName>
        <fullName evidence="3">Small protein B</fullName>
    </alternativeName>
</protein>
<accession>A0A1F8GX93</accession>
<dbReference type="AlphaFoldDB" id="A0A1F8GX93"/>
<organism evidence="4 5">
    <name type="scientific">Candidatus Yanofskybacteria bacterium RIFCSPLOWO2_01_FULL_49_25</name>
    <dbReference type="NCBI Taxonomy" id="1802701"/>
    <lineage>
        <taxon>Bacteria</taxon>
        <taxon>Candidatus Yanofskyibacteriota</taxon>
    </lineage>
</organism>
<dbReference type="STRING" id="1802701.A3A33_00230"/>
<comment type="function">
    <text evidence="3">Required for rescue of stalled ribosomes mediated by trans-translation. Binds to transfer-messenger RNA (tmRNA), required for stable association of tmRNA with ribosomes. tmRNA and SmpB together mimic tRNA shape, replacing the anticodon stem-loop with SmpB. tmRNA is encoded by the ssrA gene; the 2 termini fold to resemble tRNA(Ala) and it encodes a 'tag peptide', a short internal open reading frame. During trans-translation Ala-aminoacylated tmRNA acts like a tRNA, entering the A-site of stalled ribosomes, displacing the stalled mRNA. The ribosome then switches to translate the ORF on the tmRNA; the nascent peptide is terminated with the 'tag peptide' encoded by the tmRNA and targeted for degradation. The ribosome is freed to recommence translation, which seems to be the essential function of trans-translation.</text>
</comment>
<keyword evidence="1 3" id="KW-0963">Cytoplasm</keyword>
<dbReference type="InterPro" id="IPR020081">
    <property type="entry name" value="SsrA-bd_prot_CS"/>
</dbReference>
<evidence type="ECO:0000256" key="3">
    <source>
        <dbReference type="HAMAP-Rule" id="MF_00023"/>
    </source>
</evidence>
<comment type="subcellular location">
    <subcellularLocation>
        <location evidence="3">Cytoplasm</location>
    </subcellularLocation>
    <text evidence="3">The tmRNA-SmpB complex associates with stalled 70S ribosomes.</text>
</comment>
<dbReference type="GO" id="GO:0070930">
    <property type="term" value="P:trans-translation-dependent protein tagging"/>
    <property type="evidence" value="ECO:0007669"/>
    <property type="project" value="TreeGrafter"/>
</dbReference>